<dbReference type="FunFam" id="3.20.20.80:FF:000006">
    <property type="entry name" value="Beta-galactosidase"/>
    <property type="match status" value="1"/>
</dbReference>
<evidence type="ECO:0000256" key="8">
    <source>
        <dbReference type="RuleBase" id="RU003679"/>
    </source>
</evidence>
<dbReference type="Gene3D" id="3.20.20.80">
    <property type="entry name" value="Glycosidases"/>
    <property type="match status" value="1"/>
</dbReference>
<proteinExistence type="inferred from homology"/>
<dbReference type="InterPro" id="IPR017853">
    <property type="entry name" value="GH"/>
</dbReference>
<comment type="catalytic activity">
    <reaction evidence="1 7">
        <text>Hydrolysis of terminal non-reducing beta-D-galactose residues in beta-D-galactosides.</text>
        <dbReference type="EC" id="3.2.1.23"/>
    </reaction>
</comment>
<dbReference type="InterPro" id="IPR008979">
    <property type="entry name" value="Galactose-bd-like_sf"/>
</dbReference>
<dbReference type="InterPro" id="IPR048913">
    <property type="entry name" value="BetaGal_gal-bd"/>
</dbReference>
<feature type="chain" id="PRO_5044881577" description="Beta-galactosidase" evidence="9">
    <location>
        <begin position="25"/>
        <end position="669"/>
    </location>
</feature>
<dbReference type="PANTHER" id="PTHR23421">
    <property type="entry name" value="BETA-GALACTOSIDASE RELATED"/>
    <property type="match status" value="1"/>
</dbReference>
<feature type="domain" description="Beta-galactosidase galactose-binding" evidence="11">
    <location>
        <begin position="557"/>
        <end position="645"/>
    </location>
</feature>
<evidence type="ECO:0000256" key="7">
    <source>
        <dbReference type="RuleBase" id="RU000675"/>
    </source>
</evidence>
<dbReference type="InterPro" id="IPR001944">
    <property type="entry name" value="Glycoside_Hdrlase_35"/>
</dbReference>
<evidence type="ECO:0000259" key="10">
    <source>
        <dbReference type="Pfam" id="PF01301"/>
    </source>
</evidence>
<dbReference type="EC" id="3.2.1.23" evidence="3 7"/>
<feature type="signal peptide" evidence="9">
    <location>
        <begin position="1"/>
        <end position="24"/>
    </location>
</feature>
<protein>
    <recommendedName>
        <fullName evidence="3 7">Beta-galactosidase</fullName>
        <ecNumber evidence="3 7">3.2.1.23</ecNumber>
    </recommendedName>
</protein>
<evidence type="ECO:0000256" key="4">
    <source>
        <dbReference type="ARBA" id="ARBA00022729"/>
    </source>
</evidence>
<dbReference type="InterPro" id="IPR019801">
    <property type="entry name" value="Glyco_hydro_35_CS"/>
</dbReference>
<evidence type="ECO:0000259" key="11">
    <source>
        <dbReference type="Pfam" id="PF21467"/>
    </source>
</evidence>
<dbReference type="SUPFAM" id="SSF49785">
    <property type="entry name" value="Galactose-binding domain-like"/>
    <property type="match status" value="1"/>
</dbReference>
<dbReference type="PRINTS" id="PR00742">
    <property type="entry name" value="GLHYDRLASE35"/>
</dbReference>
<feature type="domain" description="Glycoside hydrolase 35 catalytic" evidence="10">
    <location>
        <begin position="42"/>
        <end position="344"/>
    </location>
</feature>
<evidence type="ECO:0000256" key="1">
    <source>
        <dbReference type="ARBA" id="ARBA00001412"/>
    </source>
</evidence>
<name>A0ABD1ZPH9_9MARC</name>
<evidence type="ECO:0000256" key="9">
    <source>
        <dbReference type="SAM" id="SignalP"/>
    </source>
</evidence>
<dbReference type="Gene3D" id="2.60.120.260">
    <property type="entry name" value="Galactose-binding domain-like"/>
    <property type="match status" value="1"/>
</dbReference>
<keyword evidence="4 9" id="KW-0732">Signal</keyword>
<dbReference type="Proteomes" id="UP001605036">
    <property type="component" value="Unassembled WGS sequence"/>
</dbReference>
<sequence>MSGRRLQMMVYLSLITVFKSLSTGAKSDKEEEWKVSFDHRALVIDGERRFLISGSIHYPRSTPEMWPGLITLAKGGGLDVVDTYVFWNGHEPERGQYYFEGRYDLVHFLNIVAAAGLLVTLRIGPYVCAEWNLGGFPEWLREIPGIEFRTDNEPFKLEMQRWTTHIVNHLSENQLFYSQGGPIILTQVENEYDHVAAAYGEPGRRYSSWAAQMAHNLSTPVPWIMCLQKDAPPFIIDTHNGDYGESFTPNDQNKPKLWTENYPGWLHLWGEPLQARPVQDIAYAVARFFQTGGSYMNYYVYHGGTNFGRTAARRMTTSYDYTAPIDEYGQARQPMWEHLKNLHLAIRKSAPALAAVNGQPLSWSPELYVEVYVYQTEHEHVKNFQRLKRPPGLCAAFLSNGRLTDVVVEFMGRSYSLPAWSDYLSIFPGTAAVAHNSERAFRHDAVFLNGESPKHEPTPNSSGFYQRITLRPGLNTLDILSVTSGFPASGAFLEKMHGGVTGSVRLRDDENKMTDLTNYQWIIQVGLRGEYLNLESPDSASAAWSGPTAHPPTNHSLVWYKTVLDAPAGEGPALLDLGSMKKGAAWINGHHLGRYWPQILNPAEGCEKPCVIIGKWYAAKCVVNCGQPSQRWYHVPRSWLKMKDNTLVLFEEVGGNPNGVSFSTQIEHD</sequence>
<dbReference type="AlphaFoldDB" id="A0ABD1ZPH9"/>
<dbReference type="PROSITE" id="PS01182">
    <property type="entry name" value="GLYCOSYL_HYDROL_F35"/>
    <property type="match status" value="1"/>
</dbReference>
<dbReference type="Pfam" id="PF01301">
    <property type="entry name" value="Glyco_hydro_35"/>
    <property type="match status" value="1"/>
</dbReference>
<comment type="similarity">
    <text evidence="2 8">Belongs to the glycosyl hydrolase 35 family.</text>
</comment>
<evidence type="ECO:0000256" key="5">
    <source>
        <dbReference type="ARBA" id="ARBA00022801"/>
    </source>
</evidence>
<keyword evidence="13" id="KW-1185">Reference proteome</keyword>
<dbReference type="SUPFAM" id="SSF51445">
    <property type="entry name" value="(Trans)glycosidases"/>
    <property type="match status" value="1"/>
</dbReference>
<reference evidence="12 13" key="1">
    <citation type="submission" date="2024-09" db="EMBL/GenBank/DDBJ databases">
        <title>Chromosome-scale assembly of Riccia fluitans.</title>
        <authorList>
            <person name="Paukszto L."/>
            <person name="Sawicki J."/>
            <person name="Karawczyk K."/>
            <person name="Piernik-Szablinska J."/>
            <person name="Szczecinska M."/>
            <person name="Mazdziarz M."/>
        </authorList>
    </citation>
    <scope>NUCLEOTIDE SEQUENCE [LARGE SCALE GENOMIC DNA]</scope>
    <source>
        <strain evidence="12">Rf_01</strain>
        <tissue evidence="12">Aerial parts of the thallus</tissue>
    </source>
</reference>
<evidence type="ECO:0000256" key="6">
    <source>
        <dbReference type="ARBA" id="ARBA00023295"/>
    </source>
</evidence>
<keyword evidence="6 7" id="KW-0326">Glycosidase</keyword>
<dbReference type="EMBL" id="JBHFFA010000001">
    <property type="protein sequence ID" value="KAL2653172.1"/>
    <property type="molecule type" value="Genomic_DNA"/>
</dbReference>
<accession>A0ABD1ZPH9</accession>
<evidence type="ECO:0000256" key="3">
    <source>
        <dbReference type="ARBA" id="ARBA00012756"/>
    </source>
</evidence>
<evidence type="ECO:0000313" key="12">
    <source>
        <dbReference type="EMBL" id="KAL2653172.1"/>
    </source>
</evidence>
<comment type="caution">
    <text evidence="12">The sequence shown here is derived from an EMBL/GenBank/DDBJ whole genome shotgun (WGS) entry which is preliminary data.</text>
</comment>
<dbReference type="Pfam" id="PF21467">
    <property type="entry name" value="BetaGal_gal-bd"/>
    <property type="match status" value="1"/>
</dbReference>
<dbReference type="GO" id="GO:0004565">
    <property type="term" value="F:beta-galactosidase activity"/>
    <property type="evidence" value="ECO:0007669"/>
    <property type="project" value="UniProtKB-EC"/>
</dbReference>
<organism evidence="12 13">
    <name type="scientific">Riccia fluitans</name>
    <dbReference type="NCBI Taxonomy" id="41844"/>
    <lineage>
        <taxon>Eukaryota</taxon>
        <taxon>Viridiplantae</taxon>
        <taxon>Streptophyta</taxon>
        <taxon>Embryophyta</taxon>
        <taxon>Marchantiophyta</taxon>
        <taxon>Marchantiopsida</taxon>
        <taxon>Marchantiidae</taxon>
        <taxon>Marchantiales</taxon>
        <taxon>Ricciaceae</taxon>
        <taxon>Riccia</taxon>
    </lineage>
</organism>
<keyword evidence="5 7" id="KW-0378">Hydrolase</keyword>
<gene>
    <name evidence="12" type="ORF">R1flu_021300</name>
</gene>
<dbReference type="InterPro" id="IPR031330">
    <property type="entry name" value="Gly_Hdrlase_35_cat"/>
</dbReference>
<evidence type="ECO:0000313" key="13">
    <source>
        <dbReference type="Proteomes" id="UP001605036"/>
    </source>
</evidence>
<evidence type="ECO:0000256" key="2">
    <source>
        <dbReference type="ARBA" id="ARBA00009809"/>
    </source>
</evidence>